<dbReference type="InterPro" id="IPR020846">
    <property type="entry name" value="MFS_dom"/>
</dbReference>
<evidence type="ECO:0000256" key="2">
    <source>
        <dbReference type="ARBA" id="ARBA00022692"/>
    </source>
</evidence>
<feature type="transmembrane region" description="Helical" evidence="5">
    <location>
        <begin position="244"/>
        <end position="266"/>
    </location>
</feature>
<protein>
    <submittedName>
        <fullName evidence="7">MFS transporter</fullName>
    </submittedName>
</protein>
<dbReference type="Gene3D" id="1.20.1250.20">
    <property type="entry name" value="MFS general substrate transporter like domains"/>
    <property type="match status" value="2"/>
</dbReference>
<accession>A0A5M3WAQ8</accession>
<keyword evidence="4 5" id="KW-0472">Membrane</keyword>
<feature type="transmembrane region" description="Helical" evidence="5">
    <location>
        <begin position="116"/>
        <end position="135"/>
    </location>
</feature>
<dbReference type="EMBL" id="BLAD01000101">
    <property type="protein sequence ID" value="GES05459.1"/>
    <property type="molecule type" value="Genomic_DNA"/>
</dbReference>
<feature type="transmembrane region" description="Helical" evidence="5">
    <location>
        <begin position="20"/>
        <end position="40"/>
    </location>
</feature>
<evidence type="ECO:0000256" key="4">
    <source>
        <dbReference type="ARBA" id="ARBA00023136"/>
    </source>
</evidence>
<keyword evidence="3 5" id="KW-1133">Transmembrane helix</keyword>
<evidence type="ECO:0000256" key="1">
    <source>
        <dbReference type="ARBA" id="ARBA00004651"/>
    </source>
</evidence>
<feature type="transmembrane region" description="Helical" evidence="5">
    <location>
        <begin position="141"/>
        <end position="162"/>
    </location>
</feature>
<feature type="transmembrane region" description="Helical" evidence="5">
    <location>
        <begin position="306"/>
        <end position="327"/>
    </location>
</feature>
<dbReference type="GO" id="GO:0022857">
    <property type="term" value="F:transmembrane transporter activity"/>
    <property type="evidence" value="ECO:0007669"/>
    <property type="project" value="InterPro"/>
</dbReference>
<evidence type="ECO:0000256" key="5">
    <source>
        <dbReference type="SAM" id="Phobius"/>
    </source>
</evidence>
<evidence type="ECO:0000259" key="6">
    <source>
        <dbReference type="PROSITE" id="PS50850"/>
    </source>
</evidence>
<dbReference type="AlphaFoldDB" id="A0A5M3WAQ8"/>
<comment type="caution">
    <text evidence="7">The sequence shown here is derived from an EMBL/GenBank/DDBJ whole genome shotgun (WGS) entry which is preliminary data.</text>
</comment>
<dbReference type="InterPro" id="IPR036259">
    <property type="entry name" value="MFS_trans_sf"/>
</dbReference>
<dbReference type="PROSITE" id="PS50850">
    <property type="entry name" value="MFS"/>
    <property type="match status" value="1"/>
</dbReference>
<dbReference type="SUPFAM" id="SSF103473">
    <property type="entry name" value="MFS general substrate transporter"/>
    <property type="match status" value="1"/>
</dbReference>
<dbReference type="InterPro" id="IPR011701">
    <property type="entry name" value="MFS"/>
</dbReference>
<dbReference type="PANTHER" id="PTHR23514:SF13">
    <property type="entry name" value="INNER MEMBRANE PROTEIN YBJJ"/>
    <property type="match status" value="1"/>
</dbReference>
<dbReference type="CDD" id="cd17393">
    <property type="entry name" value="MFS_MosC_like"/>
    <property type="match status" value="1"/>
</dbReference>
<feature type="transmembrane region" description="Helical" evidence="5">
    <location>
        <begin position="272"/>
        <end position="294"/>
    </location>
</feature>
<organism evidence="7 8">
    <name type="scientific">Acrocarpospora corrugata</name>
    <dbReference type="NCBI Taxonomy" id="35763"/>
    <lineage>
        <taxon>Bacteria</taxon>
        <taxon>Bacillati</taxon>
        <taxon>Actinomycetota</taxon>
        <taxon>Actinomycetes</taxon>
        <taxon>Streptosporangiales</taxon>
        <taxon>Streptosporangiaceae</taxon>
        <taxon>Acrocarpospora</taxon>
    </lineage>
</organism>
<dbReference type="PANTHER" id="PTHR23514">
    <property type="entry name" value="BYPASS OF STOP CODON PROTEIN 6"/>
    <property type="match status" value="1"/>
</dbReference>
<evidence type="ECO:0000313" key="7">
    <source>
        <dbReference type="EMBL" id="GES05459.1"/>
    </source>
</evidence>
<sequence>MVGTFSTRLPWIADRLATDLGGLGFGLVFAALGALVAMQFSGPINHRFPSRAVTSVLNVAWCLSLALPAFAPNLVLFGMAMFVYGAASSLSDVAMNAQGVLVEQRVGRSIMSGLHGIWCMGGLLGSGVGILAAYAELDGRTHFLIVGGLLALGSVAVSRFVLDVRPIGETAKAPNFALPSRAILLISLVAFCAVFGERAAMNWAAIYLTDVAASGEGVAAAAVTGYSAMMGLARLAGDRVIDRFGAVATVRLGGILATAGALTVAVARNPPLAILGFALIGLGVSVIVPLAFTTAGNSGPRPSHQIAGVATIAYGAGLLTPAVIGMIAQAASLPVSFLVVAALASVIVLGAGTLRRGEPRAAGLRRRH</sequence>
<evidence type="ECO:0000313" key="8">
    <source>
        <dbReference type="Proteomes" id="UP000334990"/>
    </source>
</evidence>
<feature type="transmembrane region" description="Helical" evidence="5">
    <location>
        <begin position="333"/>
        <end position="354"/>
    </location>
</feature>
<dbReference type="Pfam" id="PF07690">
    <property type="entry name" value="MFS_1"/>
    <property type="match status" value="1"/>
</dbReference>
<dbReference type="Proteomes" id="UP000334990">
    <property type="component" value="Unassembled WGS sequence"/>
</dbReference>
<evidence type="ECO:0000256" key="3">
    <source>
        <dbReference type="ARBA" id="ARBA00022989"/>
    </source>
</evidence>
<proteinExistence type="predicted"/>
<comment type="subcellular location">
    <subcellularLocation>
        <location evidence="1">Cell membrane</location>
        <topology evidence="1">Multi-pass membrane protein</topology>
    </subcellularLocation>
</comment>
<gene>
    <name evidence="7" type="ORF">Acor_75270</name>
</gene>
<reference evidence="7 8" key="1">
    <citation type="submission" date="2019-10" db="EMBL/GenBank/DDBJ databases">
        <title>Whole genome shotgun sequence of Acrocarpospora corrugata NBRC 13972.</title>
        <authorList>
            <person name="Ichikawa N."/>
            <person name="Kimura A."/>
            <person name="Kitahashi Y."/>
            <person name="Komaki H."/>
            <person name="Oguchi A."/>
        </authorList>
    </citation>
    <scope>NUCLEOTIDE SEQUENCE [LARGE SCALE GENOMIC DNA]</scope>
    <source>
        <strain evidence="7 8">NBRC 13972</strain>
    </source>
</reference>
<keyword evidence="2 5" id="KW-0812">Transmembrane</keyword>
<keyword evidence="8" id="KW-1185">Reference proteome</keyword>
<name>A0A5M3WAQ8_9ACTN</name>
<dbReference type="GO" id="GO:0005886">
    <property type="term" value="C:plasma membrane"/>
    <property type="evidence" value="ECO:0007669"/>
    <property type="project" value="UniProtKB-SubCell"/>
</dbReference>
<feature type="domain" description="Major facilitator superfamily (MFS) profile" evidence="6">
    <location>
        <begin position="182"/>
        <end position="368"/>
    </location>
</feature>
<dbReference type="InterPro" id="IPR051788">
    <property type="entry name" value="MFS_Transporter"/>
</dbReference>
<feature type="transmembrane region" description="Helical" evidence="5">
    <location>
        <begin position="183"/>
        <end position="206"/>
    </location>
</feature>